<evidence type="ECO:0000259" key="8">
    <source>
        <dbReference type="Pfam" id="PF00717"/>
    </source>
</evidence>
<dbReference type="GO" id="GO:0016787">
    <property type="term" value="F:hydrolase activity"/>
    <property type="evidence" value="ECO:0007669"/>
    <property type="project" value="UniProtKB-KW"/>
</dbReference>
<proteinExistence type="inferred from homology"/>
<keyword evidence="6" id="KW-0742">SOS response</keyword>
<keyword evidence="10" id="KW-1185">Reference proteome</keyword>
<accession>A0A5E6MMN5</accession>
<dbReference type="GO" id="GO:0006281">
    <property type="term" value="P:DNA repair"/>
    <property type="evidence" value="ECO:0007669"/>
    <property type="project" value="UniProtKB-KW"/>
</dbReference>
<dbReference type="GO" id="GO:0009432">
    <property type="term" value="P:SOS response"/>
    <property type="evidence" value="ECO:0007669"/>
    <property type="project" value="UniProtKB-KW"/>
</dbReference>
<comment type="similarity">
    <text evidence="1 7">Belongs to the peptidase S24 family.</text>
</comment>
<dbReference type="EMBL" id="CABFUZ020000122">
    <property type="protein sequence ID" value="VVM06684.1"/>
    <property type="molecule type" value="Genomic_DNA"/>
</dbReference>
<dbReference type="InterPro" id="IPR006197">
    <property type="entry name" value="Peptidase_S24_LexA"/>
</dbReference>
<evidence type="ECO:0000256" key="6">
    <source>
        <dbReference type="ARBA" id="ARBA00023236"/>
    </source>
</evidence>
<dbReference type="PRINTS" id="PR00726">
    <property type="entry name" value="LEXASERPTASE"/>
</dbReference>
<keyword evidence="5" id="KW-0234">DNA repair</keyword>
<sequence length="103" mass="11265">MRLTPESLGISNRTACFAVRVRGSSMIGAGILDGDLALLEKKKPREGQIVAALIDGECTLKRLIWDSRLGHVLRSENPDFADLRPVQDLTVQGVLVAIVRKVE</sequence>
<evidence type="ECO:0000256" key="2">
    <source>
        <dbReference type="ARBA" id="ARBA00022763"/>
    </source>
</evidence>
<keyword evidence="3 7" id="KW-0378">Hydrolase</keyword>
<organism evidence="9 10">
    <name type="scientific">Methylacidimicrobium cyclopophantes</name>
    <dbReference type="NCBI Taxonomy" id="1041766"/>
    <lineage>
        <taxon>Bacteria</taxon>
        <taxon>Pseudomonadati</taxon>
        <taxon>Verrucomicrobiota</taxon>
        <taxon>Methylacidimicrobium</taxon>
    </lineage>
</organism>
<evidence type="ECO:0000256" key="1">
    <source>
        <dbReference type="ARBA" id="ARBA00007484"/>
    </source>
</evidence>
<dbReference type="PANTHER" id="PTHR33516">
    <property type="entry name" value="LEXA REPRESSOR"/>
    <property type="match status" value="1"/>
</dbReference>
<evidence type="ECO:0000256" key="7">
    <source>
        <dbReference type="RuleBase" id="RU003991"/>
    </source>
</evidence>
<dbReference type="Pfam" id="PF00717">
    <property type="entry name" value="Peptidase_S24"/>
    <property type="match status" value="1"/>
</dbReference>
<feature type="domain" description="Peptidase S24/S26A/S26B/S26C" evidence="8">
    <location>
        <begin position="11"/>
        <end position="96"/>
    </location>
</feature>
<evidence type="ECO:0000256" key="4">
    <source>
        <dbReference type="ARBA" id="ARBA00022813"/>
    </source>
</evidence>
<dbReference type="InterPro" id="IPR039418">
    <property type="entry name" value="LexA-like"/>
</dbReference>
<dbReference type="Gene3D" id="2.10.109.10">
    <property type="entry name" value="Umud Fragment, subunit A"/>
    <property type="match status" value="1"/>
</dbReference>
<evidence type="ECO:0000256" key="3">
    <source>
        <dbReference type="ARBA" id="ARBA00022801"/>
    </source>
</evidence>
<dbReference type="GO" id="GO:0006355">
    <property type="term" value="P:regulation of DNA-templated transcription"/>
    <property type="evidence" value="ECO:0007669"/>
    <property type="project" value="InterPro"/>
</dbReference>
<dbReference type="SUPFAM" id="SSF51306">
    <property type="entry name" value="LexA/Signal peptidase"/>
    <property type="match status" value="1"/>
</dbReference>
<keyword evidence="4 7" id="KW-0068">Autocatalytic cleavage</keyword>
<dbReference type="InterPro" id="IPR050077">
    <property type="entry name" value="LexA_repressor"/>
</dbReference>
<name>A0A5E6MMN5_9BACT</name>
<dbReference type="AlphaFoldDB" id="A0A5E6MMN5"/>
<protein>
    <submittedName>
        <fullName evidence="9">DNA polymerase V</fullName>
    </submittedName>
</protein>
<evidence type="ECO:0000313" key="9">
    <source>
        <dbReference type="EMBL" id="VVM06684.1"/>
    </source>
</evidence>
<gene>
    <name evidence="9" type="primary">umuD</name>
    <name evidence="9" type="ORF">MAMC_01193</name>
</gene>
<comment type="caution">
    <text evidence="9">The sequence shown here is derived from an EMBL/GenBank/DDBJ whole genome shotgun (WGS) entry which is preliminary data.</text>
</comment>
<dbReference type="CDD" id="cd06529">
    <property type="entry name" value="S24_LexA-like"/>
    <property type="match status" value="1"/>
</dbReference>
<dbReference type="PANTHER" id="PTHR33516:SF2">
    <property type="entry name" value="LEXA REPRESSOR-RELATED"/>
    <property type="match status" value="1"/>
</dbReference>
<dbReference type="InterPro" id="IPR015927">
    <property type="entry name" value="Peptidase_S24_S26A/B/C"/>
</dbReference>
<reference evidence="9" key="1">
    <citation type="submission" date="2019-09" db="EMBL/GenBank/DDBJ databases">
        <authorList>
            <person name="Cremers G."/>
        </authorList>
    </citation>
    <scope>NUCLEOTIDE SEQUENCE [LARGE SCALE GENOMIC DNA]</scope>
    <source>
        <strain evidence="9">3B</strain>
    </source>
</reference>
<evidence type="ECO:0000313" key="10">
    <source>
        <dbReference type="Proteomes" id="UP000381693"/>
    </source>
</evidence>
<dbReference type="Proteomes" id="UP000381693">
    <property type="component" value="Unassembled WGS sequence"/>
</dbReference>
<dbReference type="GO" id="GO:0003677">
    <property type="term" value="F:DNA binding"/>
    <property type="evidence" value="ECO:0007669"/>
    <property type="project" value="InterPro"/>
</dbReference>
<evidence type="ECO:0000256" key="5">
    <source>
        <dbReference type="ARBA" id="ARBA00023204"/>
    </source>
</evidence>
<keyword evidence="2" id="KW-0227">DNA damage</keyword>
<dbReference type="InterPro" id="IPR036286">
    <property type="entry name" value="LexA/Signal_pep-like_sf"/>
</dbReference>